<protein>
    <submittedName>
        <fullName evidence="1">Uncharacterized protein</fullName>
    </submittedName>
</protein>
<proteinExistence type="predicted"/>
<dbReference type="AlphaFoldDB" id="A0A6A6M4E0"/>
<sequence>MGSASQVRIFGFFLAPRKQDLKSERVITSWFVIHFHEESALWSNVIKGKYFGSQTGLDNFVAKQNFSIIWRGIVNSSSVLQQGIYNVVCNGRFMNFWGNGPLITAAVHQIPPELLRHSVALFWEGTSWNWNLLSFYLREEICLRLESVSLINDANALDCLA</sequence>
<name>A0A6A6M4E0_HEVBR</name>
<dbReference type="EMBL" id="JAAGAX010000008">
    <property type="protein sequence ID" value="KAF2308174.1"/>
    <property type="molecule type" value="Genomic_DNA"/>
</dbReference>
<evidence type="ECO:0000313" key="1">
    <source>
        <dbReference type="EMBL" id="KAF2308174.1"/>
    </source>
</evidence>
<accession>A0A6A6M4E0</accession>
<evidence type="ECO:0000313" key="2">
    <source>
        <dbReference type="Proteomes" id="UP000467840"/>
    </source>
</evidence>
<gene>
    <name evidence="1" type="ORF">GH714_036324</name>
</gene>
<comment type="caution">
    <text evidence="1">The sequence shown here is derived from an EMBL/GenBank/DDBJ whole genome shotgun (WGS) entry which is preliminary data.</text>
</comment>
<reference evidence="1 2" key="1">
    <citation type="journal article" date="2020" name="Mol. Plant">
        <title>The Chromosome-Based Rubber Tree Genome Provides New Insights into Spurge Genome Evolution and Rubber Biosynthesis.</title>
        <authorList>
            <person name="Liu J."/>
            <person name="Shi C."/>
            <person name="Shi C.C."/>
            <person name="Li W."/>
            <person name="Zhang Q.J."/>
            <person name="Zhang Y."/>
            <person name="Li K."/>
            <person name="Lu H.F."/>
            <person name="Shi C."/>
            <person name="Zhu S.T."/>
            <person name="Xiao Z.Y."/>
            <person name="Nan H."/>
            <person name="Yue Y."/>
            <person name="Zhu X.G."/>
            <person name="Wu Y."/>
            <person name="Hong X.N."/>
            <person name="Fan G.Y."/>
            <person name="Tong Y."/>
            <person name="Zhang D."/>
            <person name="Mao C.L."/>
            <person name="Liu Y.L."/>
            <person name="Hao S.J."/>
            <person name="Liu W.Q."/>
            <person name="Lv M.Q."/>
            <person name="Zhang H.B."/>
            <person name="Liu Y."/>
            <person name="Hu-Tang G.R."/>
            <person name="Wang J.P."/>
            <person name="Wang J.H."/>
            <person name="Sun Y.H."/>
            <person name="Ni S.B."/>
            <person name="Chen W.B."/>
            <person name="Zhang X.C."/>
            <person name="Jiao Y.N."/>
            <person name="Eichler E.E."/>
            <person name="Li G.H."/>
            <person name="Liu X."/>
            <person name="Gao L.Z."/>
        </authorList>
    </citation>
    <scope>NUCLEOTIDE SEQUENCE [LARGE SCALE GENOMIC DNA]</scope>
    <source>
        <strain evidence="2">cv. GT1</strain>
        <tissue evidence="1">Leaf</tissue>
    </source>
</reference>
<dbReference type="Proteomes" id="UP000467840">
    <property type="component" value="Chromosome 9"/>
</dbReference>
<keyword evidence="2" id="KW-1185">Reference proteome</keyword>
<organism evidence="1 2">
    <name type="scientific">Hevea brasiliensis</name>
    <name type="common">Para rubber tree</name>
    <name type="synonym">Siphonia brasiliensis</name>
    <dbReference type="NCBI Taxonomy" id="3981"/>
    <lineage>
        <taxon>Eukaryota</taxon>
        <taxon>Viridiplantae</taxon>
        <taxon>Streptophyta</taxon>
        <taxon>Embryophyta</taxon>
        <taxon>Tracheophyta</taxon>
        <taxon>Spermatophyta</taxon>
        <taxon>Magnoliopsida</taxon>
        <taxon>eudicotyledons</taxon>
        <taxon>Gunneridae</taxon>
        <taxon>Pentapetalae</taxon>
        <taxon>rosids</taxon>
        <taxon>fabids</taxon>
        <taxon>Malpighiales</taxon>
        <taxon>Euphorbiaceae</taxon>
        <taxon>Crotonoideae</taxon>
        <taxon>Micrandreae</taxon>
        <taxon>Hevea</taxon>
    </lineage>
</organism>